<evidence type="ECO:0000259" key="3">
    <source>
        <dbReference type="PROSITE" id="PS50011"/>
    </source>
</evidence>
<dbReference type="PANTHER" id="PTHR44329:SF298">
    <property type="entry name" value="MIXED LINEAGE KINASE DOMAIN-LIKE PROTEIN"/>
    <property type="match status" value="1"/>
</dbReference>
<evidence type="ECO:0000313" key="4">
    <source>
        <dbReference type="EMBL" id="KAF9785448.1"/>
    </source>
</evidence>
<dbReference type="PROSITE" id="PS50011">
    <property type="entry name" value="PROTEIN_KINASE_DOM"/>
    <property type="match status" value="2"/>
</dbReference>
<keyword evidence="4" id="KW-0418">Kinase</keyword>
<keyword evidence="4" id="KW-0808">Transferase</keyword>
<accession>A0A9P6HG49</accession>
<reference evidence="4" key="2">
    <citation type="submission" date="2020-11" db="EMBL/GenBank/DDBJ databases">
        <authorList>
            <consortium name="DOE Joint Genome Institute"/>
            <person name="Kuo A."/>
            <person name="Miyauchi S."/>
            <person name="Kiss E."/>
            <person name="Drula E."/>
            <person name="Kohler A."/>
            <person name="Sanchez-Garcia M."/>
            <person name="Andreopoulos B."/>
            <person name="Barry K.W."/>
            <person name="Bonito G."/>
            <person name="Buee M."/>
            <person name="Carver A."/>
            <person name="Chen C."/>
            <person name="Cichocki N."/>
            <person name="Clum A."/>
            <person name="Culley D."/>
            <person name="Crous P.W."/>
            <person name="Fauchery L."/>
            <person name="Girlanda M."/>
            <person name="Hayes R."/>
            <person name="Keri Z."/>
            <person name="Labutti K."/>
            <person name="Lipzen A."/>
            <person name="Lombard V."/>
            <person name="Magnuson J."/>
            <person name="Maillard F."/>
            <person name="Morin E."/>
            <person name="Murat C."/>
            <person name="Nolan M."/>
            <person name="Ohm R."/>
            <person name="Pangilinan J."/>
            <person name="Pereira M."/>
            <person name="Perotto S."/>
            <person name="Peter M."/>
            <person name="Riley R."/>
            <person name="Sitrit Y."/>
            <person name="Stielow B."/>
            <person name="Szollosi G."/>
            <person name="Zifcakova L."/>
            <person name="Stursova M."/>
            <person name="Spatafora J.W."/>
            <person name="Tedersoo L."/>
            <person name="Vaario L.-M."/>
            <person name="Yamada A."/>
            <person name="Yan M."/>
            <person name="Wang P."/>
            <person name="Xu J."/>
            <person name="Bruns T."/>
            <person name="Baldrian P."/>
            <person name="Vilgalys R."/>
            <person name="Henrissat B."/>
            <person name="Grigoriev I.V."/>
            <person name="Hibbett D."/>
            <person name="Nagy L.G."/>
            <person name="Martin F.M."/>
        </authorList>
    </citation>
    <scope>NUCLEOTIDE SEQUENCE</scope>
    <source>
        <strain evidence="4">UH-Tt-Lm1</strain>
    </source>
</reference>
<dbReference type="InterPro" id="IPR011009">
    <property type="entry name" value="Kinase-like_dom_sf"/>
</dbReference>
<dbReference type="AlphaFoldDB" id="A0A9P6HG49"/>
<dbReference type="Gene3D" id="1.10.510.10">
    <property type="entry name" value="Transferase(Phosphotransferase) domain 1"/>
    <property type="match status" value="3"/>
</dbReference>
<dbReference type="InterPro" id="IPR001245">
    <property type="entry name" value="Ser-Thr/Tyr_kinase_cat_dom"/>
</dbReference>
<evidence type="ECO:0000313" key="5">
    <source>
        <dbReference type="Proteomes" id="UP000736335"/>
    </source>
</evidence>
<gene>
    <name evidence="4" type="ORF">BJ322DRAFT_1020972</name>
</gene>
<keyword evidence="1" id="KW-0547">Nucleotide-binding</keyword>
<dbReference type="Proteomes" id="UP000736335">
    <property type="component" value="Unassembled WGS sequence"/>
</dbReference>
<dbReference type="InterPro" id="IPR000719">
    <property type="entry name" value="Prot_kinase_dom"/>
</dbReference>
<sequence>MSTSKVLQRFYSLNTFSPDVSRCLYYLFRSDDEEHYLTTLQGSELTRLVDFLDELTEQISQILDVTLNTDDAFQRCLHKLRTICGHRVILPSSYTISGDLSRVGNDPVSGGSFSDVWKGTHNSCKSFCKEAITWKRLEHPNVVAFIGVTRNPLQIVSEWMPNGTLREYVNKNPGVNRVGLPNVLIDCTGHACLADFGLASVVRGLGSVLITEVQGYTKRWAAPEVLGSGDRSTREADVFAFGMVVMKVFTGKSPFSEFNHNVTVLKIISGEQPDRPRKTGLTNSVWELTLACWQQDPACRPAMAEVVGILREWPGLANKKEGPKGDRYIELLRLCTLWHTVPTSYELGDVMRQGDSALQVSGVTEIWEGLYDGEVVALKVLRLPQNNDEAAGERKECEDDSHAMTYEQRFCAAAVLMKQIEHANILPFYGVSMTISDFSLVFPWYKNGDIKQYLKTNPHVDRYDLASTSKLIEYSRHSREPHKQLLSAVKGLRFLHSNGAVHGAFWPDHILIDDDGNAQLTIAIPDTPTIAISDKSTIAALLSRHTRLAGTSDFPYGVPEIKSMESDVYEMAIVIYEVLTGIATYWSGRNYDRAFPVMPAQPPGAFDDLFWGLLAKCWRRSTQEHPPIDEVYHGQPPSQEYYVRFKCRNAEYTTSPINLRNDWGKYTWKSPQNWVTETVGL</sequence>
<dbReference type="PANTHER" id="PTHR44329">
    <property type="entry name" value="SERINE/THREONINE-PROTEIN KINASE TNNI3K-RELATED"/>
    <property type="match status" value="1"/>
</dbReference>
<organism evidence="4 5">
    <name type="scientific">Thelephora terrestris</name>
    <dbReference type="NCBI Taxonomy" id="56493"/>
    <lineage>
        <taxon>Eukaryota</taxon>
        <taxon>Fungi</taxon>
        <taxon>Dikarya</taxon>
        <taxon>Basidiomycota</taxon>
        <taxon>Agaricomycotina</taxon>
        <taxon>Agaricomycetes</taxon>
        <taxon>Thelephorales</taxon>
        <taxon>Thelephoraceae</taxon>
        <taxon>Thelephora</taxon>
    </lineage>
</organism>
<comment type="caution">
    <text evidence="4">The sequence shown here is derived from an EMBL/GenBank/DDBJ whole genome shotgun (WGS) entry which is preliminary data.</text>
</comment>
<feature type="domain" description="Protein kinase" evidence="3">
    <location>
        <begin position="345"/>
        <end position="642"/>
    </location>
</feature>
<protein>
    <submittedName>
        <fullName evidence="4">Kinase-like domain-containing protein</fullName>
    </submittedName>
</protein>
<dbReference type="OrthoDB" id="635774at2759"/>
<evidence type="ECO:0000256" key="1">
    <source>
        <dbReference type="ARBA" id="ARBA00022741"/>
    </source>
</evidence>
<evidence type="ECO:0000256" key="2">
    <source>
        <dbReference type="ARBA" id="ARBA00022840"/>
    </source>
</evidence>
<keyword evidence="5" id="KW-1185">Reference proteome</keyword>
<dbReference type="GO" id="GO:0005524">
    <property type="term" value="F:ATP binding"/>
    <property type="evidence" value="ECO:0007669"/>
    <property type="project" value="InterPro"/>
</dbReference>
<dbReference type="GO" id="GO:0004674">
    <property type="term" value="F:protein serine/threonine kinase activity"/>
    <property type="evidence" value="ECO:0007669"/>
    <property type="project" value="TreeGrafter"/>
</dbReference>
<keyword evidence="2" id="KW-0067">ATP-binding</keyword>
<name>A0A9P6HG49_9AGAM</name>
<proteinExistence type="predicted"/>
<reference evidence="4" key="1">
    <citation type="journal article" date="2020" name="Nat. Commun.">
        <title>Large-scale genome sequencing of mycorrhizal fungi provides insights into the early evolution of symbiotic traits.</title>
        <authorList>
            <person name="Miyauchi S."/>
            <person name="Kiss E."/>
            <person name="Kuo A."/>
            <person name="Drula E."/>
            <person name="Kohler A."/>
            <person name="Sanchez-Garcia M."/>
            <person name="Morin E."/>
            <person name="Andreopoulos B."/>
            <person name="Barry K.W."/>
            <person name="Bonito G."/>
            <person name="Buee M."/>
            <person name="Carver A."/>
            <person name="Chen C."/>
            <person name="Cichocki N."/>
            <person name="Clum A."/>
            <person name="Culley D."/>
            <person name="Crous P.W."/>
            <person name="Fauchery L."/>
            <person name="Girlanda M."/>
            <person name="Hayes R.D."/>
            <person name="Keri Z."/>
            <person name="LaButti K."/>
            <person name="Lipzen A."/>
            <person name="Lombard V."/>
            <person name="Magnuson J."/>
            <person name="Maillard F."/>
            <person name="Murat C."/>
            <person name="Nolan M."/>
            <person name="Ohm R.A."/>
            <person name="Pangilinan J."/>
            <person name="Pereira M.F."/>
            <person name="Perotto S."/>
            <person name="Peter M."/>
            <person name="Pfister S."/>
            <person name="Riley R."/>
            <person name="Sitrit Y."/>
            <person name="Stielow J.B."/>
            <person name="Szollosi G."/>
            <person name="Zifcakova L."/>
            <person name="Stursova M."/>
            <person name="Spatafora J.W."/>
            <person name="Tedersoo L."/>
            <person name="Vaario L.M."/>
            <person name="Yamada A."/>
            <person name="Yan M."/>
            <person name="Wang P."/>
            <person name="Xu J."/>
            <person name="Bruns T."/>
            <person name="Baldrian P."/>
            <person name="Vilgalys R."/>
            <person name="Dunand C."/>
            <person name="Henrissat B."/>
            <person name="Grigoriev I.V."/>
            <person name="Hibbett D."/>
            <person name="Nagy L.G."/>
            <person name="Martin F.M."/>
        </authorList>
    </citation>
    <scope>NUCLEOTIDE SEQUENCE</scope>
    <source>
        <strain evidence="4">UH-Tt-Lm1</strain>
    </source>
</reference>
<feature type="domain" description="Protein kinase" evidence="3">
    <location>
        <begin position="1"/>
        <end position="314"/>
    </location>
</feature>
<dbReference type="InterPro" id="IPR051681">
    <property type="entry name" value="Ser/Thr_Kinases-Pseudokinases"/>
</dbReference>
<dbReference type="SUPFAM" id="SSF56112">
    <property type="entry name" value="Protein kinase-like (PK-like)"/>
    <property type="match status" value="2"/>
</dbReference>
<dbReference type="Pfam" id="PF07714">
    <property type="entry name" value="PK_Tyr_Ser-Thr"/>
    <property type="match status" value="3"/>
</dbReference>
<dbReference type="EMBL" id="WIUZ02000007">
    <property type="protein sequence ID" value="KAF9785448.1"/>
    <property type="molecule type" value="Genomic_DNA"/>
</dbReference>